<proteinExistence type="predicted"/>
<keyword evidence="5 6" id="KW-0472">Membrane</keyword>
<organism evidence="7">
    <name type="scientific">invertebrate metagenome</name>
    <dbReference type="NCBI Taxonomy" id="1711999"/>
    <lineage>
        <taxon>unclassified sequences</taxon>
        <taxon>metagenomes</taxon>
        <taxon>organismal metagenomes</taxon>
    </lineage>
</organism>
<keyword evidence="3 6" id="KW-0812">Transmembrane</keyword>
<dbReference type="EMBL" id="LR026963">
    <property type="protein sequence ID" value="VBB69030.1"/>
    <property type="molecule type" value="Genomic_DNA"/>
</dbReference>
<keyword evidence="2" id="KW-1003">Cell membrane</keyword>
<protein>
    <submittedName>
        <fullName evidence="7">Gliding motility protein GldF</fullName>
    </submittedName>
</protein>
<evidence type="ECO:0000256" key="5">
    <source>
        <dbReference type="ARBA" id="ARBA00023136"/>
    </source>
</evidence>
<keyword evidence="4 6" id="KW-1133">Transmembrane helix</keyword>
<evidence type="ECO:0000256" key="1">
    <source>
        <dbReference type="ARBA" id="ARBA00004651"/>
    </source>
</evidence>
<reference evidence="7" key="1">
    <citation type="submission" date="2018-10" db="EMBL/GenBank/DDBJ databases">
        <authorList>
            <person name="Gruber-Vodicka H."/>
            <person name="Jaeckle O."/>
        </authorList>
    </citation>
    <scope>NUCLEOTIDE SEQUENCE</scope>
</reference>
<dbReference type="PANTHER" id="PTHR30294:SF29">
    <property type="entry name" value="MULTIDRUG ABC TRANSPORTER PERMEASE YBHS-RELATED"/>
    <property type="match status" value="1"/>
</dbReference>
<evidence type="ECO:0000256" key="4">
    <source>
        <dbReference type="ARBA" id="ARBA00022989"/>
    </source>
</evidence>
<feature type="transmembrane region" description="Helical" evidence="6">
    <location>
        <begin position="224"/>
        <end position="244"/>
    </location>
</feature>
<comment type="subcellular location">
    <subcellularLocation>
        <location evidence="1">Cell membrane</location>
        <topology evidence="1">Multi-pass membrane protein</topology>
    </subcellularLocation>
</comment>
<evidence type="ECO:0000256" key="3">
    <source>
        <dbReference type="ARBA" id="ARBA00022692"/>
    </source>
</evidence>
<evidence type="ECO:0000313" key="7">
    <source>
        <dbReference type="EMBL" id="VBB69030.1"/>
    </source>
</evidence>
<feature type="transmembrane region" description="Helical" evidence="6">
    <location>
        <begin position="137"/>
        <end position="160"/>
    </location>
</feature>
<sequence>MQNTLRMIRAVAGREFQAYFTTPLALVFIVIFTALANALTFYVGNLFENGQASLERFFLYHPWLYLLLVPAIAMRLWAEELQSGTIELLVTLPLSTAQAVVGKFLAAWAFIGLALTLTFPLWLSINVLGKPDNGPVVAGYIGSFLMAGAFLAIGSCLSALTRNQVIAFVGAAAVSFLLVMSGLDIVLDGFRVWTPAIVVEAITALSFLSHFQSMIYGVLELADIIFFLTMIAFWLFTTVVVLDLRKRL</sequence>
<dbReference type="PANTHER" id="PTHR30294">
    <property type="entry name" value="MEMBRANE COMPONENT OF ABC TRANSPORTER YHHJ-RELATED"/>
    <property type="match status" value="1"/>
</dbReference>
<evidence type="ECO:0000256" key="2">
    <source>
        <dbReference type="ARBA" id="ARBA00022475"/>
    </source>
</evidence>
<feature type="transmembrane region" description="Helical" evidence="6">
    <location>
        <begin position="105"/>
        <end position="125"/>
    </location>
</feature>
<dbReference type="InterPro" id="IPR051449">
    <property type="entry name" value="ABC-2_transporter_component"/>
</dbReference>
<feature type="transmembrane region" description="Helical" evidence="6">
    <location>
        <begin position="57"/>
        <end position="78"/>
    </location>
</feature>
<dbReference type="AlphaFoldDB" id="A0A484H6H8"/>
<dbReference type="GO" id="GO:0005886">
    <property type="term" value="C:plasma membrane"/>
    <property type="evidence" value="ECO:0007669"/>
    <property type="project" value="UniProtKB-SubCell"/>
</dbReference>
<dbReference type="Pfam" id="PF12679">
    <property type="entry name" value="ABC2_membrane_2"/>
    <property type="match status" value="1"/>
</dbReference>
<name>A0A484H6H8_9ZZZZ</name>
<dbReference type="GO" id="GO:0140359">
    <property type="term" value="F:ABC-type transporter activity"/>
    <property type="evidence" value="ECO:0007669"/>
    <property type="project" value="InterPro"/>
</dbReference>
<evidence type="ECO:0000256" key="6">
    <source>
        <dbReference type="SAM" id="Phobius"/>
    </source>
</evidence>
<feature type="transmembrane region" description="Helical" evidence="6">
    <location>
        <begin position="20"/>
        <end position="45"/>
    </location>
</feature>
<accession>A0A484H6H8</accession>
<gene>
    <name evidence="7" type="ORF">RIEGSTA812A_PEG_503</name>
</gene>
<feature type="transmembrane region" description="Helical" evidence="6">
    <location>
        <begin position="166"/>
        <end position="186"/>
    </location>
</feature>